<gene>
    <name evidence="6" type="ORF">QJS04_geneDACA014870</name>
</gene>
<dbReference type="PANTHER" id="PTHR46468:SF1">
    <property type="entry name" value="SENTRIN-SPECIFIC PROTEASE 8"/>
    <property type="match status" value="1"/>
</dbReference>
<keyword evidence="2 6" id="KW-0645">Protease</keyword>
<sequence>MDYSKQDEKILSYNDVVLRRSDLGILKGSHFINDRIIEFYFSFLSSSTVSEDILLVPPSISFWIANCPDPERLKDVIEPLKLQDKNLVLFTVNDNSDVNLALGGTHWSLLVYSKNLNTFVHHDSCSGLNTEDAKKLSQAVRTSVASTARFEVAFTPQQKNSYDCGVYVMAIARAICAWHESETIDKGEDWFSTLTEINASTVSCVRKEILEQIQTLMTQK</sequence>
<dbReference type="GO" id="GO:0019784">
    <property type="term" value="F:deNEDDylase activity"/>
    <property type="evidence" value="ECO:0007669"/>
    <property type="project" value="InterPro"/>
</dbReference>
<evidence type="ECO:0000256" key="4">
    <source>
        <dbReference type="ARBA" id="ARBA00022807"/>
    </source>
</evidence>
<dbReference type="SUPFAM" id="SSF54001">
    <property type="entry name" value="Cysteine proteinases"/>
    <property type="match status" value="1"/>
</dbReference>
<dbReference type="GO" id="GO:0006508">
    <property type="term" value="P:proteolysis"/>
    <property type="evidence" value="ECO:0007669"/>
    <property type="project" value="UniProtKB-KW"/>
</dbReference>
<dbReference type="InterPro" id="IPR038765">
    <property type="entry name" value="Papain-like_cys_pep_sf"/>
</dbReference>
<dbReference type="AlphaFoldDB" id="A0AAV9BU75"/>
<protein>
    <submittedName>
        <fullName evidence="6">NEDD8-specific protease 1</fullName>
    </submittedName>
</protein>
<accession>A0AAV9BU75</accession>
<keyword evidence="3" id="KW-0378">Hydrolase</keyword>
<evidence type="ECO:0000313" key="7">
    <source>
        <dbReference type="Proteomes" id="UP001179952"/>
    </source>
</evidence>
<evidence type="ECO:0000256" key="1">
    <source>
        <dbReference type="ARBA" id="ARBA00005234"/>
    </source>
</evidence>
<evidence type="ECO:0000256" key="3">
    <source>
        <dbReference type="ARBA" id="ARBA00022801"/>
    </source>
</evidence>
<proteinExistence type="inferred from homology"/>
<dbReference type="PROSITE" id="PS50600">
    <property type="entry name" value="ULP_PROTEASE"/>
    <property type="match status" value="1"/>
</dbReference>
<evidence type="ECO:0000256" key="2">
    <source>
        <dbReference type="ARBA" id="ARBA00022670"/>
    </source>
</evidence>
<evidence type="ECO:0000313" key="6">
    <source>
        <dbReference type="EMBL" id="KAK1280085.1"/>
    </source>
</evidence>
<dbReference type="Proteomes" id="UP001179952">
    <property type="component" value="Unassembled WGS sequence"/>
</dbReference>
<dbReference type="InterPro" id="IPR044613">
    <property type="entry name" value="Nep1/2-like"/>
</dbReference>
<reference evidence="6" key="1">
    <citation type="journal article" date="2023" name="Nat. Commun.">
        <title>Diploid and tetraploid genomes of Acorus and the evolution of monocots.</title>
        <authorList>
            <person name="Ma L."/>
            <person name="Liu K.W."/>
            <person name="Li Z."/>
            <person name="Hsiao Y.Y."/>
            <person name="Qi Y."/>
            <person name="Fu T."/>
            <person name="Tang G.D."/>
            <person name="Zhang D."/>
            <person name="Sun W.H."/>
            <person name="Liu D.K."/>
            <person name="Li Y."/>
            <person name="Chen G.Z."/>
            <person name="Liu X.D."/>
            <person name="Liao X.Y."/>
            <person name="Jiang Y.T."/>
            <person name="Yu X."/>
            <person name="Hao Y."/>
            <person name="Huang J."/>
            <person name="Zhao X.W."/>
            <person name="Ke S."/>
            <person name="Chen Y.Y."/>
            <person name="Wu W.L."/>
            <person name="Hsu J.L."/>
            <person name="Lin Y.F."/>
            <person name="Huang M.D."/>
            <person name="Li C.Y."/>
            <person name="Huang L."/>
            <person name="Wang Z.W."/>
            <person name="Zhao X."/>
            <person name="Zhong W.Y."/>
            <person name="Peng D.H."/>
            <person name="Ahmad S."/>
            <person name="Lan S."/>
            <person name="Zhang J.S."/>
            <person name="Tsai W.C."/>
            <person name="Van de Peer Y."/>
            <person name="Liu Z.J."/>
        </authorList>
    </citation>
    <scope>NUCLEOTIDE SEQUENCE</scope>
    <source>
        <strain evidence="6">SCP</strain>
    </source>
</reference>
<dbReference type="GO" id="GO:0000338">
    <property type="term" value="P:protein deneddylation"/>
    <property type="evidence" value="ECO:0007669"/>
    <property type="project" value="TreeGrafter"/>
</dbReference>
<dbReference type="GO" id="GO:0008234">
    <property type="term" value="F:cysteine-type peptidase activity"/>
    <property type="evidence" value="ECO:0007669"/>
    <property type="project" value="UniProtKB-KW"/>
</dbReference>
<name>A0AAV9BU75_ACOGR</name>
<reference evidence="6" key="2">
    <citation type="submission" date="2023-06" db="EMBL/GenBank/DDBJ databases">
        <authorList>
            <person name="Ma L."/>
            <person name="Liu K.-W."/>
            <person name="Li Z."/>
            <person name="Hsiao Y.-Y."/>
            <person name="Qi Y."/>
            <person name="Fu T."/>
            <person name="Tang G."/>
            <person name="Zhang D."/>
            <person name="Sun W.-H."/>
            <person name="Liu D.-K."/>
            <person name="Li Y."/>
            <person name="Chen G.-Z."/>
            <person name="Liu X.-D."/>
            <person name="Liao X.-Y."/>
            <person name="Jiang Y.-T."/>
            <person name="Yu X."/>
            <person name="Hao Y."/>
            <person name="Huang J."/>
            <person name="Zhao X.-W."/>
            <person name="Ke S."/>
            <person name="Chen Y.-Y."/>
            <person name="Wu W.-L."/>
            <person name="Hsu J.-L."/>
            <person name="Lin Y.-F."/>
            <person name="Huang M.-D."/>
            <person name="Li C.-Y."/>
            <person name="Huang L."/>
            <person name="Wang Z.-W."/>
            <person name="Zhao X."/>
            <person name="Zhong W.-Y."/>
            <person name="Peng D.-H."/>
            <person name="Ahmad S."/>
            <person name="Lan S."/>
            <person name="Zhang J.-S."/>
            <person name="Tsai W.-C."/>
            <person name="Van De Peer Y."/>
            <person name="Liu Z.-J."/>
        </authorList>
    </citation>
    <scope>NUCLEOTIDE SEQUENCE</scope>
    <source>
        <strain evidence="6">SCP</strain>
        <tissue evidence="6">Leaves</tissue>
    </source>
</reference>
<dbReference type="PANTHER" id="PTHR46468">
    <property type="entry name" value="SENTRIN-SPECIFIC PROTEASE 8"/>
    <property type="match status" value="1"/>
</dbReference>
<comment type="caution">
    <text evidence="6">The sequence shown here is derived from an EMBL/GenBank/DDBJ whole genome shotgun (WGS) entry which is preliminary data.</text>
</comment>
<comment type="similarity">
    <text evidence="1">Belongs to the peptidase C48 family.</text>
</comment>
<evidence type="ECO:0000259" key="5">
    <source>
        <dbReference type="PROSITE" id="PS50600"/>
    </source>
</evidence>
<dbReference type="Pfam" id="PF02902">
    <property type="entry name" value="Peptidase_C48"/>
    <property type="match status" value="1"/>
</dbReference>
<feature type="domain" description="Ubiquitin-like protease family profile" evidence="5">
    <location>
        <begin position="16"/>
        <end position="175"/>
    </location>
</feature>
<organism evidence="6 7">
    <name type="scientific">Acorus gramineus</name>
    <name type="common">Dwarf sweet flag</name>
    <dbReference type="NCBI Taxonomy" id="55184"/>
    <lineage>
        <taxon>Eukaryota</taxon>
        <taxon>Viridiplantae</taxon>
        <taxon>Streptophyta</taxon>
        <taxon>Embryophyta</taxon>
        <taxon>Tracheophyta</taxon>
        <taxon>Spermatophyta</taxon>
        <taxon>Magnoliopsida</taxon>
        <taxon>Liliopsida</taxon>
        <taxon>Acoraceae</taxon>
        <taxon>Acorus</taxon>
    </lineage>
</organism>
<keyword evidence="4" id="KW-0788">Thiol protease</keyword>
<dbReference type="InterPro" id="IPR003653">
    <property type="entry name" value="Peptidase_C48_C"/>
</dbReference>
<dbReference type="Gene3D" id="3.40.395.10">
    <property type="entry name" value="Adenoviral Proteinase, Chain A"/>
    <property type="match status" value="1"/>
</dbReference>
<dbReference type="EMBL" id="JAUJYN010000001">
    <property type="protein sequence ID" value="KAK1280085.1"/>
    <property type="molecule type" value="Genomic_DNA"/>
</dbReference>
<keyword evidence="7" id="KW-1185">Reference proteome</keyword>